<dbReference type="InterPro" id="IPR004853">
    <property type="entry name" value="Sugar_P_trans_dom"/>
</dbReference>
<feature type="transmembrane region" description="Helical" evidence="5">
    <location>
        <begin position="71"/>
        <end position="89"/>
    </location>
</feature>
<evidence type="ECO:0000256" key="6">
    <source>
        <dbReference type="SAM" id="SignalP"/>
    </source>
</evidence>
<evidence type="ECO:0000256" key="1">
    <source>
        <dbReference type="ARBA" id="ARBA00004141"/>
    </source>
</evidence>
<comment type="subcellular location">
    <subcellularLocation>
        <location evidence="1">Membrane</location>
        <topology evidence="1">Multi-pass membrane protein</topology>
    </subcellularLocation>
</comment>
<feature type="transmembrane region" description="Helical" evidence="5">
    <location>
        <begin position="292"/>
        <end position="311"/>
    </location>
</feature>
<keyword evidence="4 5" id="KW-0472">Membrane</keyword>
<evidence type="ECO:0000313" key="8">
    <source>
        <dbReference type="EMBL" id="CAE7486831.1"/>
    </source>
</evidence>
<keyword evidence="6" id="KW-0732">Signal</keyword>
<feature type="transmembrane region" description="Helical" evidence="5">
    <location>
        <begin position="178"/>
        <end position="195"/>
    </location>
</feature>
<gene>
    <name evidence="8" type="primary">PPT3</name>
    <name evidence="8" type="ORF">SNEC2469_LOCUS13829</name>
</gene>
<evidence type="ECO:0000256" key="4">
    <source>
        <dbReference type="ARBA" id="ARBA00023136"/>
    </source>
</evidence>
<dbReference type="GO" id="GO:0016020">
    <property type="term" value="C:membrane"/>
    <property type="evidence" value="ECO:0007669"/>
    <property type="project" value="UniProtKB-SubCell"/>
</dbReference>
<feature type="transmembrane region" description="Helical" evidence="5">
    <location>
        <begin position="239"/>
        <end position="271"/>
    </location>
</feature>
<dbReference type="AlphaFoldDB" id="A0A812SQQ3"/>
<organism evidence="8 9">
    <name type="scientific">Symbiodinium necroappetens</name>
    <dbReference type="NCBI Taxonomy" id="1628268"/>
    <lineage>
        <taxon>Eukaryota</taxon>
        <taxon>Sar</taxon>
        <taxon>Alveolata</taxon>
        <taxon>Dinophyceae</taxon>
        <taxon>Suessiales</taxon>
        <taxon>Symbiodiniaceae</taxon>
        <taxon>Symbiodinium</taxon>
    </lineage>
</organism>
<dbReference type="SUPFAM" id="SSF103481">
    <property type="entry name" value="Multidrug resistance efflux transporter EmrE"/>
    <property type="match status" value="1"/>
</dbReference>
<keyword evidence="2 5" id="KW-0812">Transmembrane</keyword>
<accession>A0A812SQQ3</accession>
<dbReference type="EMBL" id="CAJNJA010022101">
    <property type="protein sequence ID" value="CAE7486831.1"/>
    <property type="molecule type" value="Genomic_DNA"/>
</dbReference>
<feature type="transmembrane region" description="Helical" evidence="5">
    <location>
        <begin position="145"/>
        <end position="166"/>
    </location>
</feature>
<protein>
    <submittedName>
        <fullName evidence="8">PPT3 protein</fullName>
    </submittedName>
</protein>
<dbReference type="Pfam" id="PF03151">
    <property type="entry name" value="TPT"/>
    <property type="match status" value="1"/>
</dbReference>
<feature type="chain" id="PRO_5032555978" evidence="6">
    <location>
        <begin position="28"/>
        <end position="428"/>
    </location>
</feature>
<evidence type="ECO:0000256" key="2">
    <source>
        <dbReference type="ARBA" id="ARBA00022692"/>
    </source>
</evidence>
<keyword evidence="9" id="KW-1185">Reference proteome</keyword>
<feature type="signal peptide" evidence="6">
    <location>
        <begin position="1"/>
        <end position="27"/>
    </location>
</feature>
<dbReference type="InterPro" id="IPR037185">
    <property type="entry name" value="EmrE-like"/>
</dbReference>
<feature type="domain" description="Sugar phosphate transporter" evidence="7">
    <location>
        <begin position="119"/>
        <end position="396"/>
    </location>
</feature>
<feature type="transmembrane region" description="Helical" evidence="5">
    <location>
        <begin position="366"/>
        <end position="396"/>
    </location>
</feature>
<evidence type="ECO:0000256" key="3">
    <source>
        <dbReference type="ARBA" id="ARBA00022989"/>
    </source>
</evidence>
<feature type="transmembrane region" description="Helical" evidence="5">
    <location>
        <begin position="216"/>
        <end position="233"/>
    </location>
</feature>
<proteinExistence type="predicted"/>
<name>A0A812SQQ3_9DINO</name>
<evidence type="ECO:0000256" key="5">
    <source>
        <dbReference type="SAM" id="Phobius"/>
    </source>
</evidence>
<dbReference type="PANTHER" id="PTHR11132">
    <property type="entry name" value="SOLUTE CARRIER FAMILY 35"/>
    <property type="match status" value="1"/>
</dbReference>
<dbReference type="InterPro" id="IPR050186">
    <property type="entry name" value="TPT_transporter"/>
</dbReference>
<evidence type="ECO:0000313" key="9">
    <source>
        <dbReference type="Proteomes" id="UP000601435"/>
    </source>
</evidence>
<dbReference type="OrthoDB" id="6418713at2759"/>
<reference evidence="8" key="1">
    <citation type="submission" date="2021-02" db="EMBL/GenBank/DDBJ databases">
        <authorList>
            <person name="Dougan E. K."/>
            <person name="Rhodes N."/>
            <person name="Thang M."/>
            <person name="Chan C."/>
        </authorList>
    </citation>
    <scope>NUCLEOTIDE SEQUENCE</scope>
</reference>
<sequence>MLRRSRGKTPTALCLVAFFYICHLRLSSWMGELEEPEPDGPDAFSLMFPKSYRGIALSAGSPRPTMISWSMLWHDCSIMVIFATVGYAVSYSQQRWLCVPHEVEEHVPNPPSPQSGALLAAGLYGANIAYNVINKRLLIAHPHPLLITGVNLASSSFCAILCWVFGLISWPGRMSLDFYLRLFGLAIFHWGGMLFSNISVSEVHISFTHTVKAAEPFFTALFTALLIGTWPSLRAWASLFLVIAGIVVASTAEISFTWTGFWAAMVSNLCVSLRTVLTKKSMDTHVMDPLNFMAHLQLSACLVSLPAALLYNVHAVGELAEDSMAWPLAATIGPLVWIFNVASIIILVHTSTVVHSMVRSMRRPLLVLASIITFGTRITPLNAFGILITLLGALWYRFEIDLGNRKPLPAFGQSRMASWGAPQTRNCS</sequence>
<keyword evidence="3 5" id="KW-1133">Transmembrane helix</keyword>
<feature type="transmembrane region" description="Helical" evidence="5">
    <location>
        <begin position="331"/>
        <end position="354"/>
    </location>
</feature>
<comment type="caution">
    <text evidence="8">The sequence shown here is derived from an EMBL/GenBank/DDBJ whole genome shotgun (WGS) entry which is preliminary data.</text>
</comment>
<evidence type="ECO:0000259" key="7">
    <source>
        <dbReference type="Pfam" id="PF03151"/>
    </source>
</evidence>
<dbReference type="Proteomes" id="UP000601435">
    <property type="component" value="Unassembled WGS sequence"/>
</dbReference>